<accession>L7K0D9</accession>
<reference evidence="1 2" key="1">
    <citation type="journal article" date="2012" name="PLoS Pathog.">
        <title>The genome of the obligate intracellular parasite Trachipleistophora hominis: new insights into microsporidian genome dynamics and reductive evolution.</title>
        <authorList>
            <person name="Heinz E."/>
            <person name="Williams T.A."/>
            <person name="Nakjang S."/>
            <person name="Noel C.J."/>
            <person name="Swan D.C."/>
            <person name="Goldberg A.V."/>
            <person name="Harris S.R."/>
            <person name="Weinmaier T."/>
            <person name="Markert S."/>
            <person name="Becher D."/>
            <person name="Bernhardt J."/>
            <person name="Dagan T."/>
            <person name="Hacker C."/>
            <person name="Lucocq J.M."/>
            <person name="Schweder T."/>
            <person name="Rattei T."/>
            <person name="Hall N."/>
            <person name="Hirt R.P."/>
            <person name="Embley T.M."/>
        </authorList>
    </citation>
    <scope>NUCLEOTIDE SEQUENCE [LARGE SCALE GENOMIC DNA]</scope>
</reference>
<dbReference type="EMBL" id="JH993832">
    <property type="protein sequence ID" value="ELQ76632.1"/>
    <property type="molecule type" value="Genomic_DNA"/>
</dbReference>
<dbReference type="Proteomes" id="UP000011185">
    <property type="component" value="Unassembled WGS sequence"/>
</dbReference>
<evidence type="ECO:0000313" key="2">
    <source>
        <dbReference type="Proteomes" id="UP000011185"/>
    </source>
</evidence>
<dbReference type="InParanoid" id="L7K0D9"/>
<proteinExistence type="predicted"/>
<evidence type="ECO:0000313" key="1">
    <source>
        <dbReference type="EMBL" id="ELQ76632.1"/>
    </source>
</evidence>
<dbReference type="VEuPathDB" id="MicrosporidiaDB:THOM_0350"/>
<keyword evidence="2" id="KW-1185">Reference proteome</keyword>
<gene>
    <name evidence="1" type="ORF">THOM_0350</name>
</gene>
<dbReference type="AlphaFoldDB" id="L7K0D9"/>
<dbReference type="InterPro" id="IPR032675">
    <property type="entry name" value="LRR_dom_sf"/>
</dbReference>
<sequence length="758" mass="86571">MSCYMFDRIFRFVGSRKNNQESFAIFIRSLSFDKLVIEMNVDTAKFFRVKIAELLLINSQQCNNLIFDQFKGVISIPNVTSLNQLELSDLKELNISSKVIVITRKDGDMDITPIHEDKTLTLPILYSNIHIPTIQHNYCEDIYVSECKFPINIAGILTNITTNESVIQISPEEEFYLTSSCSEVPSKLELVNKRICDIFMIQKNVNFLSLAKITANEGSALRLNNCLESVRVCSSEINIDASNAKNLKAITLTNATSITYNPTIHLLLSYLNISTMNMNHNFDLAPSVRAFLLTNCTITSDFSIRINESISLLSISEFEGLIDMTGVAGLRKMELNRHNTLYFDRCTGTSQGCLLQIENYTFKHSVVFSDDLETIRLKRVETAQGIELVLGRGCKHLELDSPKVAINPSCSMSLEKVTLKNTAFHDIKNLLTALSRVKTLILENVDIEDYFELPGHIHAVILREIRLATSSRFSINRGCNEVRFYHCSGMYDLSKVENLEAFGLIFGLNDESTFKISFPSLDNIRELDIACNLSEEYLKYCLTKCINLQNLTVRSFDHTKKSASYPSLSISKDEVFNSLGNNLWLSQKLSKYELSREHSNNESADLLNFKTNIFICEIFTFNIRNKLKYLNLVGCGLNEENLKTLKKLVCLQTLIVDCAFFSNDIIRNIPDKLTTFEIVDTNIYKHLRANLYNLDLQTMQLLRKHKRIEHMVLSRSIMEYEHIFDCLPVELESLKIKIFSENDVDFCAHKKKKLLLDG</sequence>
<organism evidence="1 2">
    <name type="scientific">Trachipleistophora hominis</name>
    <name type="common">Microsporidian parasite</name>
    <dbReference type="NCBI Taxonomy" id="72359"/>
    <lineage>
        <taxon>Eukaryota</taxon>
        <taxon>Fungi</taxon>
        <taxon>Fungi incertae sedis</taxon>
        <taxon>Microsporidia</taxon>
        <taxon>Pleistophoridae</taxon>
        <taxon>Trachipleistophora</taxon>
    </lineage>
</organism>
<dbReference type="HOGENOM" id="CLU_004199_1_0_1"/>
<dbReference type="Gene3D" id="3.80.10.10">
    <property type="entry name" value="Ribonuclease Inhibitor"/>
    <property type="match status" value="1"/>
</dbReference>
<name>L7K0D9_TRAHO</name>
<protein>
    <submittedName>
        <fullName evidence="1">Putative LRR containing protein</fullName>
    </submittedName>
</protein>